<dbReference type="FunFam" id="1.25.40.20:FF:000072">
    <property type="entry name" value="Ankyrin repeat and LEM domain containing 2"/>
    <property type="match status" value="1"/>
</dbReference>
<feature type="region of interest" description="Disordered" evidence="7">
    <location>
        <begin position="585"/>
        <end position="619"/>
    </location>
</feature>
<dbReference type="Proteomes" id="UP000694402">
    <property type="component" value="Unassembled WGS sequence"/>
</dbReference>
<gene>
    <name evidence="9" type="primary">ANKLE2</name>
</gene>
<feature type="compositionally biased region" description="Basic and acidic residues" evidence="7">
    <location>
        <begin position="610"/>
        <end position="619"/>
    </location>
</feature>
<keyword evidence="10" id="KW-1185">Reference proteome</keyword>
<sequence length="686" mass="77587">MEEVMSRLQTLNPDQLRQEIIGAGLKCGPLTTTTRAIFERKLARTLLEKQGGDGGVTGGGSTSNAESNRPLTDTVEADHTLELKSPAEECKETEELDEPEFPLVYYGVCPHWEESVVTDVHVYVDRKKALRAMMTMKESRFKSFSTREEAEKFSKGINEHCPAVASTTAPDGPQGALQPSYYIDRKANEFRSPRTQDLTAKLRKAVEKGDKEAFSKLVWDNPRYLIGSGDNPTIVHEGCHYNVLHVAAKENQSGMVQLLLDTLESPDFMRLMYPDDQEAMLHQRIRYLVDLYLNTPDKAVRTCNIIVYVVNVLCSHPATDKHRQNKYNQKPSTVSHITPTCEHIANIDPFLTERCYVPLLRDTDNSFQPVIGLPWSPSPLEVDFHSLGSGVAGSPIDPVMTVRAYVGPLSPSKADEFHRLWRTPPRDRAEYFHRILKSDPDRGAERVGREIAHGMGHPWAEYWDFLQSFTDLSTEEGWKRLEEYLDRKDRSELPREEYGRTEETGGGFKTSTPSKGKHFHRKSTTLQTCYNILFHFEKASLRVASGTVEDSEKACLAPSVPWREGLDLGDGSFWRTWERSRGKRQVEELSNPSSEEYLTADEGSDSEGPDGPRDGGDRRRDSGSSIFVYLLDISQPVLSAMNNMEIDLERYPCITKWKTTILPFCHNFGSMPGVIVHLEYPFATKL</sequence>
<evidence type="ECO:0000256" key="3">
    <source>
        <dbReference type="ARBA" id="ARBA00022618"/>
    </source>
</evidence>
<feature type="compositionally biased region" description="Gly residues" evidence="7">
    <location>
        <begin position="52"/>
        <end position="61"/>
    </location>
</feature>
<dbReference type="InterPro" id="IPR056237">
    <property type="entry name" value="ANKLE2_3rd"/>
</dbReference>
<keyword evidence="6" id="KW-0131">Cell cycle</keyword>
<feature type="region of interest" description="Disordered" evidence="7">
    <location>
        <begin position="49"/>
        <end position="71"/>
    </location>
</feature>
<evidence type="ECO:0000256" key="5">
    <source>
        <dbReference type="ARBA" id="ARBA00023043"/>
    </source>
</evidence>
<dbReference type="PANTHER" id="PTHR12349">
    <property type="entry name" value="ANKYRIN REPEAT AND LEM DOMAIN-CONTAINING PROTEIN 2"/>
    <property type="match status" value="1"/>
</dbReference>
<dbReference type="GO" id="GO:0005783">
    <property type="term" value="C:endoplasmic reticulum"/>
    <property type="evidence" value="ECO:0007669"/>
    <property type="project" value="UniProtKB-SubCell"/>
</dbReference>
<dbReference type="GO" id="GO:0031468">
    <property type="term" value="P:nuclear membrane reassembly"/>
    <property type="evidence" value="ECO:0007669"/>
    <property type="project" value="UniProtKB-ARBA"/>
</dbReference>
<evidence type="ECO:0000256" key="4">
    <source>
        <dbReference type="ARBA" id="ARBA00022824"/>
    </source>
</evidence>
<keyword evidence="4" id="KW-0256">Endoplasmic reticulum</keyword>
<dbReference type="GO" id="GO:0051721">
    <property type="term" value="F:protein phosphatase 2A binding"/>
    <property type="evidence" value="ECO:0007669"/>
    <property type="project" value="TreeGrafter"/>
</dbReference>
<evidence type="ECO:0000256" key="6">
    <source>
        <dbReference type="ARBA" id="ARBA00023306"/>
    </source>
</evidence>
<dbReference type="AlphaFoldDB" id="A0A8C8ILX4"/>
<dbReference type="InterPro" id="IPR011015">
    <property type="entry name" value="LEM/LEM-like_dom_sf"/>
</dbReference>
<comment type="similarity">
    <text evidence="2">Belongs to the ANKLE2 family.</text>
</comment>
<name>A0A8C8ILX4_ONCTS</name>
<dbReference type="InterPro" id="IPR003887">
    <property type="entry name" value="LEM_dom"/>
</dbReference>
<evidence type="ECO:0000259" key="8">
    <source>
        <dbReference type="PROSITE" id="PS50954"/>
    </source>
</evidence>
<keyword evidence="5" id="KW-0040">ANK repeat</keyword>
<accession>A0A8C8ILX4</accession>
<protein>
    <recommendedName>
        <fullName evidence="8">LEM domain-containing protein</fullName>
    </recommendedName>
</protein>
<feature type="region of interest" description="Disordered" evidence="7">
    <location>
        <begin position="495"/>
        <end position="520"/>
    </location>
</feature>
<evidence type="ECO:0000313" key="9">
    <source>
        <dbReference type="Ensembl" id="ENSOTSP00005081125.2"/>
    </source>
</evidence>
<evidence type="ECO:0000256" key="1">
    <source>
        <dbReference type="ARBA" id="ARBA00004240"/>
    </source>
</evidence>
<dbReference type="GO" id="GO:0007399">
    <property type="term" value="P:nervous system development"/>
    <property type="evidence" value="ECO:0007669"/>
    <property type="project" value="UniProtKB-ARBA"/>
</dbReference>
<dbReference type="Ensembl" id="ENSOTST00005087902.2">
    <property type="protein sequence ID" value="ENSOTSP00005081125.2"/>
    <property type="gene ID" value="ENSOTSG00005038153.2"/>
</dbReference>
<organism evidence="9 10">
    <name type="scientific">Oncorhynchus tshawytscha</name>
    <name type="common">Chinook salmon</name>
    <name type="synonym">Salmo tshawytscha</name>
    <dbReference type="NCBI Taxonomy" id="74940"/>
    <lineage>
        <taxon>Eukaryota</taxon>
        <taxon>Metazoa</taxon>
        <taxon>Chordata</taxon>
        <taxon>Craniata</taxon>
        <taxon>Vertebrata</taxon>
        <taxon>Euteleostomi</taxon>
        <taxon>Actinopterygii</taxon>
        <taxon>Neopterygii</taxon>
        <taxon>Teleostei</taxon>
        <taxon>Protacanthopterygii</taxon>
        <taxon>Salmoniformes</taxon>
        <taxon>Salmonidae</taxon>
        <taxon>Salmoninae</taxon>
        <taxon>Oncorhynchus</taxon>
    </lineage>
</organism>
<proteinExistence type="inferred from homology"/>
<reference evidence="9" key="2">
    <citation type="submission" date="2025-09" db="UniProtKB">
        <authorList>
            <consortium name="Ensembl"/>
        </authorList>
    </citation>
    <scope>IDENTIFICATION</scope>
</reference>
<dbReference type="InterPro" id="IPR035006">
    <property type="entry name" value="LEM_ANKL2"/>
</dbReference>
<feature type="compositionally biased region" description="Polar residues" evidence="7">
    <location>
        <begin position="62"/>
        <end position="71"/>
    </location>
</feature>
<feature type="compositionally biased region" description="Acidic residues" evidence="7">
    <location>
        <begin position="598"/>
        <end position="608"/>
    </location>
</feature>
<evidence type="ECO:0000256" key="2">
    <source>
        <dbReference type="ARBA" id="ARBA00007597"/>
    </source>
</evidence>
<feature type="domain" description="LEM" evidence="8">
    <location>
        <begin position="5"/>
        <end position="49"/>
    </location>
</feature>
<dbReference type="SUPFAM" id="SSF63451">
    <property type="entry name" value="LEM domain"/>
    <property type="match status" value="1"/>
</dbReference>
<reference evidence="9" key="1">
    <citation type="submission" date="2025-08" db="UniProtKB">
        <authorList>
            <consortium name="Ensembl"/>
        </authorList>
    </citation>
    <scope>IDENTIFICATION</scope>
</reference>
<dbReference type="PANTHER" id="PTHR12349:SF4">
    <property type="entry name" value="ANKYRIN REPEAT AND LEM DOMAIN-CONTAINING PROTEIN 2"/>
    <property type="match status" value="1"/>
</dbReference>
<dbReference type="Gene3D" id="1.10.720.40">
    <property type="match status" value="1"/>
</dbReference>
<dbReference type="Pfam" id="PF24567">
    <property type="entry name" value="ANKLE2_3rd"/>
    <property type="match status" value="1"/>
</dbReference>
<comment type="subcellular location">
    <subcellularLocation>
        <location evidence="1">Endoplasmic reticulum</location>
    </subcellularLocation>
</comment>
<dbReference type="GO" id="GO:0051301">
    <property type="term" value="P:cell division"/>
    <property type="evidence" value="ECO:0007669"/>
    <property type="project" value="UniProtKB-KW"/>
</dbReference>
<evidence type="ECO:0000256" key="7">
    <source>
        <dbReference type="SAM" id="MobiDB-lite"/>
    </source>
</evidence>
<dbReference type="PROSITE" id="PS50954">
    <property type="entry name" value="LEM"/>
    <property type="match status" value="1"/>
</dbReference>
<dbReference type="CDD" id="cd12944">
    <property type="entry name" value="LEM_ANKL2"/>
    <property type="match status" value="1"/>
</dbReference>
<dbReference type="GeneTree" id="ENSGT00390000016767"/>
<keyword evidence="3" id="KW-0132">Cell division</keyword>
<evidence type="ECO:0000313" key="10">
    <source>
        <dbReference type="Proteomes" id="UP000694402"/>
    </source>
</evidence>